<dbReference type="Proteomes" id="UP001190700">
    <property type="component" value="Unassembled WGS sequence"/>
</dbReference>
<evidence type="ECO:0000313" key="1">
    <source>
        <dbReference type="EMBL" id="KAK3251018.1"/>
    </source>
</evidence>
<dbReference type="EMBL" id="LGRX02026331">
    <property type="protein sequence ID" value="KAK3251018.1"/>
    <property type="molecule type" value="Genomic_DNA"/>
</dbReference>
<organism evidence="1 2">
    <name type="scientific">Cymbomonas tetramitiformis</name>
    <dbReference type="NCBI Taxonomy" id="36881"/>
    <lineage>
        <taxon>Eukaryota</taxon>
        <taxon>Viridiplantae</taxon>
        <taxon>Chlorophyta</taxon>
        <taxon>Pyramimonadophyceae</taxon>
        <taxon>Pyramimonadales</taxon>
        <taxon>Pyramimonadaceae</taxon>
        <taxon>Cymbomonas</taxon>
    </lineage>
</organism>
<reference evidence="1 2" key="1">
    <citation type="journal article" date="2015" name="Genome Biol. Evol.">
        <title>Comparative Genomics of a Bacterivorous Green Alga Reveals Evolutionary Causalities and Consequences of Phago-Mixotrophic Mode of Nutrition.</title>
        <authorList>
            <person name="Burns J.A."/>
            <person name="Paasch A."/>
            <person name="Narechania A."/>
            <person name="Kim E."/>
        </authorList>
    </citation>
    <scope>NUCLEOTIDE SEQUENCE [LARGE SCALE GENOMIC DNA]</scope>
    <source>
        <strain evidence="1 2">PLY_AMNH</strain>
    </source>
</reference>
<accession>A0AAE0F415</accession>
<sequence length="270" mass="30099">MRSWKELQDAKKIIHDWEKEHGSTKRVDSEAARWRAVPTEVLNMWGTHWTKVEKAVELAHKHRQRVSLDEHVDKLSSARGSAMPKSAIGEIRTRARMSTQGLEAARLETAEHGFRLLEVWEEIVAVKGAVETGNEETADAVSAVVMKHIDTVLTPKLNTMSKQLKRWEKKAKEADSAQKAMVQTPRLATPPPPPLPSVIAPLTVQSTTRAQATPRPAAPRNPEQANWVTELKATLAFRRRDLGETPPEAAAMGSNDTGEECQRKLDFNAC</sequence>
<keyword evidence="2" id="KW-1185">Reference proteome</keyword>
<comment type="caution">
    <text evidence="1">The sequence shown here is derived from an EMBL/GenBank/DDBJ whole genome shotgun (WGS) entry which is preliminary data.</text>
</comment>
<evidence type="ECO:0000313" key="2">
    <source>
        <dbReference type="Proteomes" id="UP001190700"/>
    </source>
</evidence>
<proteinExistence type="predicted"/>
<protein>
    <submittedName>
        <fullName evidence="1">Uncharacterized protein</fullName>
    </submittedName>
</protein>
<dbReference type="AlphaFoldDB" id="A0AAE0F415"/>
<gene>
    <name evidence="1" type="ORF">CYMTET_39629</name>
</gene>
<name>A0AAE0F415_9CHLO</name>